<accession>A0AA42AZG6</accession>
<keyword evidence="1" id="KW-0732">Signal</keyword>
<sequence length="80" mass="8669">MKFIALISIFLACLSLSNSVIVGAAPTCQCKKEMTGVFIGPCKTHCKQFCLRNYNGSVFVVISFLVAQKSTSGKNCLVLF</sequence>
<comment type="caution">
    <text evidence="2">The sequence shown here is derived from an EMBL/GenBank/DDBJ whole genome shotgun (WGS) entry which is preliminary data.</text>
</comment>
<evidence type="ECO:0000313" key="2">
    <source>
        <dbReference type="EMBL" id="MCL7045927.1"/>
    </source>
</evidence>
<name>A0AA42AZG6_PAPNU</name>
<dbReference type="EMBL" id="JAJJMA010275478">
    <property type="protein sequence ID" value="MCL7045927.1"/>
    <property type="molecule type" value="Genomic_DNA"/>
</dbReference>
<dbReference type="AlphaFoldDB" id="A0AA42AZG6"/>
<proteinExistence type="predicted"/>
<organism evidence="2 3">
    <name type="scientific">Papaver nudicaule</name>
    <name type="common">Iceland poppy</name>
    <dbReference type="NCBI Taxonomy" id="74823"/>
    <lineage>
        <taxon>Eukaryota</taxon>
        <taxon>Viridiplantae</taxon>
        <taxon>Streptophyta</taxon>
        <taxon>Embryophyta</taxon>
        <taxon>Tracheophyta</taxon>
        <taxon>Spermatophyta</taxon>
        <taxon>Magnoliopsida</taxon>
        <taxon>Ranunculales</taxon>
        <taxon>Papaveraceae</taxon>
        <taxon>Papaveroideae</taxon>
        <taxon>Papaver</taxon>
    </lineage>
</organism>
<keyword evidence="3" id="KW-1185">Reference proteome</keyword>
<gene>
    <name evidence="2" type="ORF">MKW94_010323</name>
</gene>
<evidence type="ECO:0000256" key="1">
    <source>
        <dbReference type="SAM" id="SignalP"/>
    </source>
</evidence>
<protein>
    <submittedName>
        <fullName evidence="2">Uncharacterized protein</fullName>
    </submittedName>
</protein>
<feature type="chain" id="PRO_5041424582" evidence="1">
    <location>
        <begin position="20"/>
        <end position="80"/>
    </location>
</feature>
<reference evidence="2" key="1">
    <citation type="submission" date="2022-03" db="EMBL/GenBank/DDBJ databases">
        <title>A functionally conserved STORR gene fusion in Papaver species that diverged 16.8 million years ago.</title>
        <authorList>
            <person name="Catania T."/>
        </authorList>
    </citation>
    <scope>NUCLEOTIDE SEQUENCE</scope>
    <source>
        <strain evidence="2">S-191538</strain>
    </source>
</reference>
<dbReference type="Proteomes" id="UP001177140">
    <property type="component" value="Unassembled WGS sequence"/>
</dbReference>
<evidence type="ECO:0000313" key="3">
    <source>
        <dbReference type="Proteomes" id="UP001177140"/>
    </source>
</evidence>
<feature type="signal peptide" evidence="1">
    <location>
        <begin position="1"/>
        <end position="19"/>
    </location>
</feature>